<dbReference type="Proteomes" id="UP000824231">
    <property type="component" value="Unassembled WGS sequence"/>
</dbReference>
<proteinExistence type="inferred from homology"/>
<dbReference type="InterPro" id="IPR017853">
    <property type="entry name" value="GH"/>
</dbReference>
<reference evidence="9" key="2">
    <citation type="submission" date="2021-04" db="EMBL/GenBank/DDBJ databases">
        <authorList>
            <person name="Gilroy R."/>
        </authorList>
    </citation>
    <scope>NUCLEOTIDE SEQUENCE</scope>
    <source>
        <strain evidence="9">ChiSxjej3B15-572</strain>
    </source>
</reference>
<dbReference type="SUPFAM" id="SSF51445">
    <property type="entry name" value="(Trans)glycosidases"/>
    <property type="match status" value="1"/>
</dbReference>
<keyword evidence="5 9" id="KW-0326">Glycosidase</keyword>
<dbReference type="InterPro" id="IPR006101">
    <property type="entry name" value="Glyco_hydro_2"/>
</dbReference>
<accession>A0A9D1VHU1</accession>
<dbReference type="SUPFAM" id="SSF49785">
    <property type="entry name" value="Galactose-binding domain-like"/>
    <property type="match status" value="1"/>
</dbReference>
<evidence type="ECO:0000313" key="10">
    <source>
        <dbReference type="Proteomes" id="UP000824231"/>
    </source>
</evidence>
<evidence type="ECO:0000259" key="8">
    <source>
        <dbReference type="Pfam" id="PF02837"/>
    </source>
</evidence>
<dbReference type="InterPro" id="IPR013783">
    <property type="entry name" value="Ig-like_fold"/>
</dbReference>
<evidence type="ECO:0000256" key="2">
    <source>
        <dbReference type="ARBA" id="ARBA00012761"/>
    </source>
</evidence>
<evidence type="ECO:0000259" key="7">
    <source>
        <dbReference type="Pfam" id="PF02836"/>
    </source>
</evidence>
<dbReference type="EC" id="3.2.1.31" evidence="2"/>
<gene>
    <name evidence="9" type="primary">uidA</name>
    <name evidence="9" type="ORF">H9856_04585</name>
</gene>
<evidence type="ECO:0000256" key="5">
    <source>
        <dbReference type="ARBA" id="ARBA00023295"/>
    </source>
</evidence>
<dbReference type="FunFam" id="3.20.20.80:FF:000080">
    <property type="entry name" value="Beta-glucuronidase UidA"/>
    <property type="match status" value="1"/>
</dbReference>
<dbReference type="GO" id="GO:0019391">
    <property type="term" value="P:glucuronoside catabolic process"/>
    <property type="evidence" value="ECO:0007669"/>
    <property type="project" value="TreeGrafter"/>
</dbReference>
<comment type="caution">
    <text evidence="9">The sequence shown here is derived from an EMBL/GenBank/DDBJ whole genome shotgun (WGS) entry which is preliminary data.</text>
</comment>
<evidence type="ECO:0000256" key="3">
    <source>
        <dbReference type="ARBA" id="ARBA00016205"/>
    </source>
</evidence>
<dbReference type="EMBL" id="DXFH01000018">
    <property type="protein sequence ID" value="HIX35656.1"/>
    <property type="molecule type" value="Genomic_DNA"/>
</dbReference>
<dbReference type="InterPro" id="IPR006103">
    <property type="entry name" value="Glyco_hydro_2_cat"/>
</dbReference>
<dbReference type="Pfam" id="PF00703">
    <property type="entry name" value="Glyco_hydro_2"/>
    <property type="match status" value="1"/>
</dbReference>
<name>A0A9D1VHU1_9LACO</name>
<evidence type="ECO:0000259" key="6">
    <source>
        <dbReference type="Pfam" id="PF00703"/>
    </source>
</evidence>
<dbReference type="InterPro" id="IPR006102">
    <property type="entry name" value="Ig-like_GH2"/>
</dbReference>
<dbReference type="Gene3D" id="2.60.40.10">
    <property type="entry name" value="Immunoglobulins"/>
    <property type="match status" value="1"/>
</dbReference>
<dbReference type="Gene3D" id="2.60.120.260">
    <property type="entry name" value="Galactose-binding domain-like"/>
    <property type="match status" value="1"/>
</dbReference>
<reference evidence="9" key="1">
    <citation type="journal article" date="2021" name="PeerJ">
        <title>Extensive microbial diversity within the chicken gut microbiome revealed by metagenomics and culture.</title>
        <authorList>
            <person name="Gilroy R."/>
            <person name="Ravi A."/>
            <person name="Getino M."/>
            <person name="Pursley I."/>
            <person name="Horton D.L."/>
            <person name="Alikhan N.F."/>
            <person name="Baker D."/>
            <person name="Gharbi K."/>
            <person name="Hall N."/>
            <person name="Watson M."/>
            <person name="Adriaenssens E.M."/>
            <person name="Foster-Nyarko E."/>
            <person name="Jarju S."/>
            <person name="Secka A."/>
            <person name="Antonio M."/>
            <person name="Oren A."/>
            <person name="Chaudhuri R.R."/>
            <person name="La Ragione R."/>
            <person name="Hildebrand F."/>
            <person name="Pallen M.J."/>
        </authorList>
    </citation>
    <scope>NUCLEOTIDE SEQUENCE</scope>
    <source>
        <strain evidence="9">ChiSxjej3B15-572</strain>
    </source>
</reference>
<sequence>MLFPQLNSTRTLTDLNGMWQFQADEPAIDLNQPLPHPEWVAVPGSFNAQLLGPQYTDKVGYFWYETHFQLPSEQLQRRNVLRFGAVTHAAEVYLNGHLVMKHKGGFTPFEAQIDQFLQEGSNDLKVKVSNILDNTTLPSADYHGDGKETYRFDFYNYSGIQRSVVIYSTTTSYIDSITIPYQTDLVHTSVKPVVKVNGDFNHAELTVFDQDMNVIDQQNGLDAQLNIDQTHLWQPGHSYLYHLQVKLFDDNNELLDIYTKEFGVRTIKIENNQFLINKKPFYFKGFGKHMDFFASGRGMNLPLMNWDNHILQSIGANSFRTSHYPNDEITMQQADRNGQVVIDETAAVGLFIGFNANVEVLKNDQTTWNTLDTTAAHQLAIKELIERDADHPSVVMWSIANEPAGGQPGAREYFAPLVKLTKQLDWQKRPVTFTNMMRDDYQDDDIADLFDVVCLNRYYGWYTSHGDLKAAEKELRDNIMHWHEKLPDKPFIFTEFGADTVPGLHSLERSPYSEEYQVDLYKTYFKVFDEFSYIIGEQLWAYADFHTQDNMIRVDGNLKGVFTRDRRPKAIVSLLKQRWLKK</sequence>
<dbReference type="GO" id="GO:0005975">
    <property type="term" value="P:carbohydrate metabolic process"/>
    <property type="evidence" value="ECO:0007669"/>
    <property type="project" value="InterPro"/>
</dbReference>
<evidence type="ECO:0000313" key="9">
    <source>
        <dbReference type="EMBL" id="HIX35656.1"/>
    </source>
</evidence>
<dbReference type="InterPro" id="IPR008979">
    <property type="entry name" value="Galactose-bd-like_sf"/>
</dbReference>
<evidence type="ECO:0000256" key="1">
    <source>
        <dbReference type="ARBA" id="ARBA00007401"/>
    </source>
</evidence>
<dbReference type="Pfam" id="PF02837">
    <property type="entry name" value="Glyco_hydro_2_N"/>
    <property type="match status" value="1"/>
</dbReference>
<dbReference type="AlphaFoldDB" id="A0A9D1VHU1"/>
<dbReference type="SUPFAM" id="SSF49303">
    <property type="entry name" value="beta-Galactosidase/glucuronidase domain"/>
    <property type="match status" value="1"/>
</dbReference>
<dbReference type="GO" id="GO:0004566">
    <property type="term" value="F:beta-glucuronidase activity"/>
    <property type="evidence" value="ECO:0007669"/>
    <property type="project" value="UniProtKB-EC"/>
</dbReference>
<dbReference type="NCBIfam" id="NF007538">
    <property type="entry name" value="PRK10150.1"/>
    <property type="match status" value="1"/>
</dbReference>
<dbReference type="InterPro" id="IPR036156">
    <property type="entry name" value="Beta-gal/glucu_dom_sf"/>
</dbReference>
<feature type="domain" description="Glycoside hydrolase family 2 catalytic" evidence="7">
    <location>
        <begin position="267"/>
        <end position="580"/>
    </location>
</feature>
<dbReference type="Gene3D" id="3.20.20.80">
    <property type="entry name" value="Glycosidases"/>
    <property type="match status" value="1"/>
</dbReference>
<dbReference type="PANTHER" id="PTHR10066:SF67">
    <property type="entry name" value="BETA-GLUCURONIDASE"/>
    <property type="match status" value="1"/>
</dbReference>
<protein>
    <recommendedName>
        <fullName evidence="3">Beta-glucuronidase</fullName>
        <ecNumber evidence="2">3.2.1.31</ecNumber>
    </recommendedName>
</protein>
<feature type="domain" description="Glycoside hydrolase family 2 immunoglobulin-like beta-sandwich" evidence="6">
    <location>
        <begin position="203"/>
        <end position="265"/>
    </location>
</feature>
<comment type="similarity">
    <text evidence="1">Belongs to the glycosyl hydrolase 2 family.</text>
</comment>
<dbReference type="InterPro" id="IPR006104">
    <property type="entry name" value="Glyco_hydro_2_N"/>
</dbReference>
<feature type="domain" description="Glycosyl hydrolases family 2 sugar binding" evidence="8">
    <location>
        <begin position="13"/>
        <end position="169"/>
    </location>
</feature>
<organism evidence="9 10">
    <name type="scientific">Candidatus Limosilactobacillus merdigallinarum</name>
    <dbReference type="NCBI Taxonomy" id="2838652"/>
    <lineage>
        <taxon>Bacteria</taxon>
        <taxon>Bacillati</taxon>
        <taxon>Bacillota</taxon>
        <taxon>Bacilli</taxon>
        <taxon>Lactobacillales</taxon>
        <taxon>Lactobacillaceae</taxon>
        <taxon>Limosilactobacillus</taxon>
    </lineage>
</organism>
<dbReference type="PANTHER" id="PTHR10066">
    <property type="entry name" value="BETA-GLUCURONIDASE"/>
    <property type="match status" value="1"/>
</dbReference>
<keyword evidence="4 9" id="KW-0378">Hydrolase</keyword>
<dbReference type="PRINTS" id="PR00132">
    <property type="entry name" value="GLHYDRLASE2"/>
</dbReference>
<dbReference type="GO" id="GO:0030246">
    <property type="term" value="F:carbohydrate binding"/>
    <property type="evidence" value="ECO:0007669"/>
    <property type="project" value="TreeGrafter"/>
</dbReference>
<evidence type="ECO:0000256" key="4">
    <source>
        <dbReference type="ARBA" id="ARBA00022801"/>
    </source>
</evidence>
<dbReference type="Pfam" id="PF02836">
    <property type="entry name" value="Glyco_hydro_2_C"/>
    <property type="match status" value="1"/>
</dbReference>